<dbReference type="STRING" id="58343.AQJ46_32575"/>
<dbReference type="AlphaFoldDB" id="A0A101RUN8"/>
<accession>A0A101RUN8</accession>
<organism evidence="2 3">
    <name type="scientific">Streptomyces canus</name>
    <dbReference type="NCBI Taxonomy" id="58343"/>
    <lineage>
        <taxon>Bacteria</taxon>
        <taxon>Bacillati</taxon>
        <taxon>Actinomycetota</taxon>
        <taxon>Actinomycetes</taxon>
        <taxon>Kitasatosporales</taxon>
        <taxon>Streptomycetaceae</taxon>
        <taxon>Streptomyces</taxon>
        <taxon>Streptomyces aurantiacus group</taxon>
    </lineage>
</organism>
<feature type="signal peptide" evidence="1">
    <location>
        <begin position="1"/>
        <end position="27"/>
    </location>
</feature>
<dbReference type="Gene3D" id="2.60.120.260">
    <property type="entry name" value="Galactose-binding domain-like"/>
    <property type="match status" value="1"/>
</dbReference>
<dbReference type="InterPro" id="IPR006311">
    <property type="entry name" value="TAT_signal"/>
</dbReference>
<reference evidence="2 3" key="1">
    <citation type="submission" date="2015-10" db="EMBL/GenBank/DDBJ databases">
        <title>Draft genome sequence of Streptomyces canus DSM 40017, type strain for the species Streptomyces canus.</title>
        <authorList>
            <person name="Ruckert C."/>
            <person name="Winkler A."/>
            <person name="Kalinowski J."/>
            <person name="Kampfer P."/>
            <person name="Glaeser S."/>
        </authorList>
    </citation>
    <scope>NUCLEOTIDE SEQUENCE [LARGE SCALE GENOMIC DNA]</scope>
    <source>
        <strain evidence="2 3">DSM 40017</strain>
    </source>
</reference>
<evidence type="ECO:0000256" key="1">
    <source>
        <dbReference type="SAM" id="SignalP"/>
    </source>
</evidence>
<evidence type="ECO:0000313" key="3">
    <source>
        <dbReference type="Proteomes" id="UP000053669"/>
    </source>
</evidence>
<feature type="chain" id="PRO_5039054833" description="Fibronectin type-III domain-containing protein" evidence="1">
    <location>
        <begin position="28"/>
        <end position="1005"/>
    </location>
</feature>
<comment type="caution">
    <text evidence="2">The sequence shown here is derived from an EMBL/GenBank/DDBJ whole genome shotgun (WGS) entry which is preliminary data.</text>
</comment>
<evidence type="ECO:0008006" key="4">
    <source>
        <dbReference type="Google" id="ProtNLM"/>
    </source>
</evidence>
<dbReference type="RefSeq" id="WP_059208985.1">
    <property type="nucleotide sequence ID" value="NZ_KQ948667.1"/>
</dbReference>
<proteinExistence type="predicted"/>
<sequence length="1005" mass="103337">MPPLRRRFLAVPAAALTALAVTQAVTAGPAGAAAAADVSTTLAARTTSVPAAGDISGSGQAVVWRQKTSADTRAHGWLAVSGGTPQDLGRLADTDETVTVHAVSVQDGVVAAATSTDPNGALADHVTLRDLDSGAEDVLPVAYDSSGAAGDERYRAQAGDGILVQQSYQDDTSASLVRLLLRTPGGEDRTLLSGDEQYEVLASDAHGALVLRRTAPGWDHRIVYVDFATGATVTVAEPATDELPQGLEFTPGHVGVVDGATLTEWQRSAPGDGPSEVTLPSADARWISDDTLAWYRWSAADGAAELFAMARDGSTPATDLGGTATDLSVGDDGTMRLALYRDDVDAAIQTLTDGRISTAAGDATTIPAGPARLDALALSGGALYTADDSSRRQGVLLRSNLSAGPAGASASTPSRVLAYTSGLVHQTLAAAGGRVLVEQGGAPEPSHFQVYDADGKLVGTPLNYDDASVVNVVDFDGEHALVSDKTTASNGTLLLYTFADGHTQRVPSGSALSGGALYSSVRNGTTSTWAIHRTDLTTGTVTTAATVNCLPGGLQVRGSRILLTTCGTAASTTGLLLQAGSSVTTTVDSSVRTPILGTGVLYTFTKSSDSTAVTLNARSLTGTSTGTQPLFTLPDKADTGAADRWAVDRDAPWAAWMDGTGVTHVVWAGVPATASSAVPAGFSPNGDGKTDTWAPTWTYDRPVSWTLTLKSGTTQVRSLTGTSTAGKVAPVWNGTSGTGSAAAEGAYTWTLTARDTVTGRAAADITGKVTLRRTVPAATVTSPAVASSAATTASVPVGWSARTAGVKSYDIGWRVATRDSAGVWRLGSLQTWRTATTATSAVFGKAGSPVKPVAGLTYRFYVRAHDDAGQTGPWSKAATTGIPVDDRATALRYTGTWKSVAATSAWSGTERVSATKGAYVSFTADGTQLRVVAARKSNGGRFAVVVDGRTVGTVNTYAARTAYRQVVFTRTLGTTIRTHKVQLRILSGSTSARSTVTLDAVMVTR</sequence>
<name>A0A101RUN8_9ACTN</name>
<dbReference type="Proteomes" id="UP000053669">
    <property type="component" value="Unassembled WGS sequence"/>
</dbReference>
<evidence type="ECO:0000313" key="2">
    <source>
        <dbReference type="EMBL" id="KUN62065.1"/>
    </source>
</evidence>
<dbReference type="PROSITE" id="PS51318">
    <property type="entry name" value="TAT"/>
    <property type="match status" value="1"/>
</dbReference>
<dbReference type="SUPFAM" id="SSF63825">
    <property type="entry name" value="YWTD domain"/>
    <property type="match status" value="1"/>
</dbReference>
<keyword evidence="1" id="KW-0732">Signal</keyword>
<protein>
    <recommendedName>
        <fullName evidence="4">Fibronectin type-III domain-containing protein</fullName>
    </recommendedName>
</protein>
<gene>
    <name evidence="2" type="ORF">AQJ46_32575</name>
</gene>
<dbReference type="EMBL" id="LMWU01000039">
    <property type="protein sequence ID" value="KUN62065.1"/>
    <property type="molecule type" value="Genomic_DNA"/>
</dbReference>